<evidence type="ECO:0000313" key="7">
    <source>
        <dbReference type="Proteomes" id="UP000269199"/>
    </source>
</evidence>
<evidence type="ECO:0000259" key="5">
    <source>
        <dbReference type="Pfam" id="PF00294"/>
    </source>
</evidence>
<dbReference type="InterPro" id="IPR002173">
    <property type="entry name" value="Carboh/pur_kinase_PfkB_CS"/>
</dbReference>
<comment type="similarity">
    <text evidence="1 4">Belongs to the carbohydrate kinase PfkB family.</text>
</comment>
<dbReference type="Pfam" id="PF00294">
    <property type="entry name" value="PfkB"/>
    <property type="match status" value="1"/>
</dbReference>
<dbReference type="RefSeq" id="WP_061789562.1">
    <property type="nucleotide sequence ID" value="NZ_CP024996.1"/>
</dbReference>
<dbReference type="GO" id="GO:0005829">
    <property type="term" value="C:cytosol"/>
    <property type="evidence" value="ECO:0007669"/>
    <property type="project" value="TreeGrafter"/>
</dbReference>
<gene>
    <name evidence="6" type="ORF">RC54_12900</name>
</gene>
<evidence type="ECO:0000256" key="2">
    <source>
        <dbReference type="ARBA" id="ARBA00022679"/>
    </source>
</evidence>
<keyword evidence="3 4" id="KW-0418">Kinase</keyword>
<dbReference type="AlphaFoldDB" id="A0AAD0XHL4"/>
<reference evidence="6 7" key="1">
    <citation type="submission" date="2017-11" db="EMBL/GenBank/DDBJ databases">
        <title>Complete genome sequence of Herbaspirillum rubrisubalbicans DSM 11543.</title>
        <authorList>
            <person name="Chen M."/>
            <person name="An Q."/>
        </authorList>
    </citation>
    <scope>NUCLEOTIDE SEQUENCE [LARGE SCALE GENOMIC DNA]</scope>
    <source>
        <strain evidence="6 7">DSM 11543</strain>
    </source>
</reference>
<dbReference type="Gene3D" id="3.40.1190.20">
    <property type="match status" value="1"/>
</dbReference>
<dbReference type="EMBL" id="CP024996">
    <property type="protein sequence ID" value="AYR24668.1"/>
    <property type="molecule type" value="Genomic_DNA"/>
</dbReference>
<dbReference type="GO" id="GO:0016301">
    <property type="term" value="F:kinase activity"/>
    <property type="evidence" value="ECO:0007669"/>
    <property type="project" value="UniProtKB-KW"/>
</dbReference>
<evidence type="ECO:0000313" key="6">
    <source>
        <dbReference type="EMBL" id="AYR24668.1"/>
    </source>
</evidence>
<evidence type="ECO:0000256" key="3">
    <source>
        <dbReference type="ARBA" id="ARBA00022777"/>
    </source>
</evidence>
<dbReference type="PROSITE" id="PS00584">
    <property type="entry name" value="PFKB_KINASES_2"/>
    <property type="match status" value="1"/>
</dbReference>
<protein>
    <submittedName>
        <fullName evidence="6">Carbohydrate kinase family protein</fullName>
    </submittedName>
</protein>
<dbReference type="InterPro" id="IPR002139">
    <property type="entry name" value="Ribo/fructo_kinase"/>
</dbReference>
<dbReference type="InterPro" id="IPR011611">
    <property type="entry name" value="PfkB_dom"/>
</dbReference>
<evidence type="ECO:0000256" key="4">
    <source>
        <dbReference type="RuleBase" id="RU003704"/>
    </source>
</evidence>
<dbReference type="Proteomes" id="UP000269199">
    <property type="component" value="Chromosome"/>
</dbReference>
<name>A0AAD0XHL4_9BURK</name>
<dbReference type="PANTHER" id="PTHR10584">
    <property type="entry name" value="SUGAR KINASE"/>
    <property type="match status" value="1"/>
</dbReference>
<dbReference type="InterPro" id="IPR029056">
    <property type="entry name" value="Ribokinase-like"/>
</dbReference>
<dbReference type="PANTHER" id="PTHR10584:SF157">
    <property type="entry name" value="SULFOFRUCTOSE KINASE"/>
    <property type="match status" value="1"/>
</dbReference>
<organism evidence="6 7">
    <name type="scientific">Herbaspirillum rubrisubalbicans</name>
    <dbReference type="NCBI Taxonomy" id="80842"/>
    <lineage>
        <taxon>Bacteria</taxon>
        <taxon>Pseudomonadati</taxon>
        <taxon>Pseudomonadota</taxon>
        <taxon>Betaproteobacteria</taxon>
        <taxon>Burkholderiales</taxon>
        <taxon>Oxalobacteraceae</taxon>
        <taxon>Herbaspirillum</taxon>
    </lineage>
</organism>
<feature type="domain" description="Carbohydrate kinase PfkB" evidence="5">
    <location>
        <begin position="33"/>
        <end position="293"/>
    </location>
</feature>
<dbReference type="GO" id="GO:0006796">
    <property type="term" value="P:phosphate-containing compound metabolic process"/>
    <property type="evidence" value="ECO:0007669"/>
    <property type="project" value="UniProtKB-ARBA"/>
</dbReference>
<dbReference type="SUPFAM" id="SSF53613">
    <property type="entry name" value="Ribokinase-like"/>
    <property type="match status" value="1"/>
</dbReference>
<sequence length="311" mass="31902">MTSRPYDILTLGDPVADLMLRAALLPPPGGKTLGQWLGIMPGGTTANVACAASRLGMRCAQFGRVGDDPNARLLRDSLVEHGVATHWLSVQPQAASASAVAILAPSGEKSIIYMPMPAVAPDEEALKTAVSQSRLVYAMPYDLAELEMVSRLAHAAGTLVAIDLEAAVAPNATEMWRRASLADIVFFNEAGFCKATGTAPSPQVLTEALRLGPSEIIVTMGEGGAIGAARTSSARHAAFPVQVVDTTGAGDCFNAAYLSTRLKGQPLSLALRFACAAASCAVSALGARQGLPDQGSVAAILASSPYAGAAS</sequence>
<dbReference type="PRINTS" id="PR00990">
    <property type="entry name" value="RIBOKINASE"/>
</dbReference>
<accession>A0AAD0XHL4</accession>
<proteinExistence type="inferred from homology"/>
<evidence type="ECO:0000256" key="1">
    <source>
        <dbReference type="ARBA" id="ARBA00010688"/>
    </source>
</evidence>
<keyword evidence="2 4" id="KW-0808">Transferase</keyword>